<keyword evidence="2" id="KW-0812">Transmembrane</keyword>
<accession>A0A5N5QR78</accession>
<evidence type="ECO:0000256" key="1">
    <source>
        <dbReference type="SAM" id="MobiDB-lite"/>
    </source>
</evidence>
<organism evidence="3 4">
    <name type="scientific">Ceratobasidium theobromae</name>
    <dbReference type="NCBI Taxonomy" id="1582974"/>
    <lineage>
        <taxon>Eukaryota</taxon>
        <taxon>Fungi</taxon>
        <taxon>Dikarya</taxon>
        <taxon>Basidiomycota</taxon>
        <taxon>Agaricomycotina</taxon>
        <taxon>Agaricomycetes</taxon>
        <taxon>Cantharellales</taxon>
        <taxon>Ceratobasidiaceae</taxon>
        <taxon>Ceratobasidium</taxon>
    </lineage>
</organism>
<sequence length="513" mass="57534">MSRDSRPELRQRHSLGPLSEITPSHTPGTWTPKASIDIAARSFENLVALARDQEFRRGAKKLVWRSRGENPANLKTFEECFNHAWKGGKRAGTLAFGIRAGVNLFLLLFRVLRTPKKFQFSLVRHAVFGTDTFRFATMMGTFVAVYKLLLNSLPLIPNDKLPGILQYTPPSSQTEFESGAHTPDGPLYMKNKDEKRPADGTVEEKPPSRDVFVRKPVARWHALVAGAAAGLAVAFETSDRRLTIAQQIFVRCGQILYAFLLSPDTIPHSYRAWQVSIQRASKVPAAGVSVNHDLVRKGTFKFAEIQELIDWNRTTPGNRQRLIAELEAATKGDFGPPFASCAAVHPFFDSCMSVPLDRFLTVSAWMAPIYGALHFIPMLLFKRNEFAKHPWKMLRRSAYGTARSSAFLGVFVVIYQTYFCIKHNLYLSHRLKNIAPNLRFALVSRASWWLGGALSGLSLFVEEKRRRGELAMYVLPRGLESAWGVMRRRGWVPIVPGGENLLCAVGMAMVMVG</sequence>
<evidence type="ECO:0008006" key="5">
    <source>
        <dbReference type="Google" id="ProtNLM"/>
    </source>
</evidence>
<feature type="region of interest" description="Disordered" evidence="1">
    <location>
        <begin position="1"/>
        <end position="28"/>
    </location>
</feature>
<dbReference type="PANTHER" id="PTHR12459">
    <property type="entry name" value="TRANSMEMBRANE PROTEIN 135-RELATED"/>
    <property type="match status" value="1"/>
</dbReference>
<protein>
    <recommendedName>
        <fullName evidence="5">Transmembrane protein</fullName>
    </recommendedName>
</protein>
<feature type="region of interest" description="Disordered" evidence="1">
    <location>
        <begin position="170"/>
        <end position="207"/>
    </location>
</feature>
<dbReference type="Proteomes" id="UP000383932">
    <property type="component" value="Unassembled WGS sequence"/>
</dbReference>
<gene>
    <name evidence="3" type="ORF">CTheo_2365</name>
</gene>
<keyword evidence="2" id="KW-1133">Transmembrane helix</keyword>
<feature type="transmembrane region" description="Helical" evidence="2">
    <location>
        <begin position="438"/>
        <end position="461"/>
    </location>
</feature>
<name>A0A5N5QR78_9AGAM</name>
<keyword evidence="4" id="KW-1185">Reference proteome</keyword>
<feature type="transmembrane region" description="Helical" evidence="2">
    <location>
        <begin position="401"/>
        <end position="418"/>
    </location>
</feature>
<feature type="compositionally biased region" description="Basic and acidic residues" evidence="1">
    <location>
        <begin position="190"/>
        <end position="207"/>
    </location>
</feature>
<evidence type="ECO:0000313" key="4">
    <source>
        <dbReference type="Proteomes" id="UP000383932"/>
    </source>
</evidence>
<dbReference type="OrthoDB" id="291792at2759"/>
<feature type="transmembrane region" description="Helical" evidence="2">
    <location>
        <begin position="362"/>
        <end position="381"/>
    </location>
</feature>
<proteinExistence type="predicted"/>
<dbReference type="InterPro" id="IPR026749">
    <property type="entry name" value="Tmem135"/>
</dbReference>
<evidence type="ECO:0000313" key="3">
    <source>
        <dbReference type="EMBL" id="KAB5594149.1"/>
    </source>
</evidence>
<keyword evidence="2" id="KW-0472">Membrane</keyword>
<feature type="compositionally biased region" description="Basic and acidic residues" evidence="1">
    <location>
        <begin position="1"/>
        <end position="11"/>
    </location>
</feature>
<dbReference type="PANTHER" id="PTHR12459:SF6">
    <property type="entry name" value="GB|AAD46013.1"/>
    <property type="match status" value="1"/>
</dbReference>
<reference evidence="3" key="1">
    <citation type="journal article" date="2019" name="Fungal Biol. Biotechnol.">
        <title>Draft genome sequence of fastidious pathogen Ceratobasidium theobromae, which causes vascular-streak dieback in Theobroma cacao.</title>
        <authorList>
            <person name="Ali S.S."/>
            <person name="Asman A."/>
            <person name="Shao J."/>
            <person name="Firmansyah A.P."/>
            <person name="Susilo A.W."/>
            <person name="Rosmana A."/>
            <person name="McMahon P."/>
            <person name="Junaid M."/>
            <person name="Guest D."/>
            <person name="Kheng T.Y."/>
            <person name="Meinhardt L.W."/>
            <person name="Bailey B.A."/>
        </authorList>
    </citation>
    <scope>NUCLEOTIDE SEQUENCE [LARGE SCALE GENOMIC DNA]</scope>
    <source>
        <strain evidence="3">CT2</strain>
    </source>
</reference>
<reference evidence="3" key="2">
    <citation type="submission" date="2019-04" db="EMBL/GenBank/DDBJ databases">
        <authorList>
            <person name="Ali S."/>
            <person name="Shao J."/>
            <person name="Asman A."/>
            <person name="Bailey B."/>
        </authorList>
    </citation>
    <scope>NUCLEOTIDE SEQUENCE</scope>
    <source>
        <strain evidence="3">CT2</strain>
    </source>
</reference>
<comment type="caution">
    <text evidence="3">The sequence shown here is derived from an EMBL/GenBank/DDBJ whole genome shotgun (WGS) entry which is preliminary data.</text>
</comment>
<dbReference type="EMBL" id="SSOP01000024">
    <property type="protein sequence ID" value="KAB5594149.1"/>
    <property type="molecule type" value="Genomic_DNA"/>
</dbReference>
<evidence type="ECO:0000256" key="2">
    <source>
        <dbReference type="SAM" id="Phobius"/>
    </source>
</evidence>
<dbReference type="AlphaFoldDB" id="A0A5N5QR78"/>